<sequence>MTTGGLVAVGDSVINGHGDSMAGVPALGWPQWLADALDLSYTRYGRGGATSSAIVEQLIPLVRKRYAVGVFNMGTNDAIGQWDAGRFESNFRQAARTLTAACDQVVALTVPVSQEATDIVHRVSSECGIIVVDADVRGARLLKPDGVHPTALGHLAIADRAASALGAPRPSAMARNDGKGRVGVRYSVEYALGRLVQALRQVARRIR</sequence>
<evidence type="ECO:0000313" key="3">
    <source>
        <dbReference type="Proteomes" id="UP000003828"/>
    </source>
</evidence>
<proteinExistence type="predicted"/>
<dbReference type="Pfam" id="PF13472">
    <property type="entry name" value="Lipase_GDSL_2"/>
    <property type="match status" value="1"/>
</dbReference>
<protein>
    <recommendedName>
        <fullName evidence="1">SGNH hydrolase-type esterase domain-containing protein</fullName>
    </recommendedName>
</protein>
<dbReference type="SUPFAM" id="SSF52266">
    <property type="entry name" value="SGNH hydrolase"/>
    <property type="match status" value="1"/>
</dbReference>
<dbReference type="InterPro" id="IPR013830">
    <property type="entry name" value="SGNH_hydro"/>
</dbReference>
<reference evidence="2 3" key="1">
    <citation type="submission" date="2011-12" db="EMBL/GenBank/DDBJ databases">
        <title>Whole genome shotgun sequence of Arthrobacter globiformis NBRC 12137.</title>
        <authorList>
            <person name="Miyazawa S."/>
            <person name="Hosoyama A."/>
            <person name="Tsuchikane K."/>
            <person name="Katsumata H."/>
            <person name="Yamazaki S."/>
            <person name="Fujita N."/>
        </authorList>
    </citation>
    <scope>NUCLEOTIDE SEQUENCE [LARGE SCALE GENOMIC DNA]</scope>
    <source>
        <strain evidence="2 3">NBRC 12137</strain>
    </source>
</reference>
<dbReference type="OrthoDB" id="9794725at2"/>
<feature type="domain" description="SGNH hydrolase-type esterase" evidence="1">
    <location>
        <begin position="8"/>
        <end position="154"/>
    </location>
</feature>
<dbReference type="RefSeq" id="WP_003802694.1">
    <property type="nucleotide sequence ID" value="NZ_BAEG01000064.1"/>
</dbReference>
<dbReference type="EMBL" id="BAEG01000064">
    <property type="protein sequence ID" value="GAB14350.1"/>
    <property type="molecule type" value="Genomic_DNA"/>
</dbReference>
<keyword evidence="3" id="KW-1185">Reference proteome</keyword>
<dbReference type="STRING" id="1077972.ARGLB_064_01130"/>
<evidence type="ECO:0000259" key="1">
    <source>
        <dbReference type="Pfam" id="PF13472"/>
    </source>
</evidence>
<gene>
    <name evidence="2" type="ORF">ARGLB_064_01130</name>
</gene>
<dbReference type="Gene3D" id="3.40.50.1110">
    <property type="entry name" value="SGNH hydrolase"/>
    <property type="match status" value="1"/>
</dbReference>
<dbReference type="InterPro" id="IPR036514">
    <property type="entry name" value="SGNH_hydro_sf"/>
</dbReference>
<comment type="caution">
    <text evidence="2">The sequence shown here is derived from an EMBL/GenBank/DDBJ whole genome shotgun (WGS) entry which is preliminary data.</text>
</comment>
<dbReference type="Proteomes" id="UP000003828">
    <property type="component" value="Unassembled WGS sequence"/>
</dbReference>
<accession>H0QNE9</accession>
<name>H0QNE9_ARTG1</name>
<organism evidence="2 3">
    <name type="scientific">Arthrobacter globiformis (strain ATCC 8010 / DSM 20124 / JCM 1332 / NBRC 12137 / NCIMB 8907 / NRRL B-2979 / 168)</name>
    <dbReference type="NCBI Taxonomy" id="1077972"/>
    <lineage>
        <taxon>Bacteria</taxon>
        <taxon>Bacillati</taxon>
        <taxon>Actinomycetota</taxon>
        <taxon>Actinomycetes</taxon>
        <taxon>Micrococcales</taxon>
        <taxon>Micrococcaceae</taxon>
        <taxon>Arthrobacter</taxon>
    </lineage>
</organism>
<evidence type="ECO:0000313" key="2">
    <source>
        <dbReference type="EMBL" id="GAB14350.1"/>
    </source>
</evidence>
<dbReference type="AlphaFoldDB" id="H0QNE9"/>